<dbReference type="InterPro" id="IPR014208">
    <property type="entry name" value="Spore_III_D"/>
</dbReference>
<comment type="caution">
    <text evidence="1">The sequence shown here is derived from an EMBL/GenBank/DDBJ whole genome shotgun (WGS) entry which is preliminary data.</text>
</comment>
<name>A0ABT4D832_9CLOT</name>
<dbReference type="RefSeq" id="WP_268060229.1">
    <property type="nucleotide sequence ID" value="NZ_JAPQFJ010000003.1"/>
</dbReference>
<dbReference type="Proteomes" id="UP001144612">
    <property type="component" value="Unassembled WGS sequence"/>
</dbReference>
<evidence type="ECO:0000313" key="1">
    <source>
        <dbReference type="EMBL" id="MCY6957828.1"/>
    </source>
</evidence>
<proteinExistence type="predicted"/>
<dbReference type="Pfam" id="PF12116">
    <property type="entry name" value="SpoIIID"/>
    <property type="match status" value="1"/>
</dbReference>
<keyword evidence="2" id="KW-1185">Reference proteome</keyword>
<protein>
    <submittedName>
        <fullName evidence="1">Sporulation transcriptional regulator SpoIIID</fullName>
    </submittedName>
</protein>
<evidence type="ECO:0000313" key="2">
    <source>
        <dbReference type="Proteomes" id="UP001144612"/>
    </source>
</evidence>
<reference evidence="1" key="1">
    <citation type="submission" date="2022-12" db="EMBL/GenBank/DDBJ databases">
        <title>Clostridium sp. nov., isolated from industrial wastewater.</title>
        <authorList>
            <person name="Jiayan W."/>
        </authorList>
    </citation>
    <scope>NUCLEOTIDE SEQUENCE</scope>
    <source>
        <strain evidence="1">ZC22-4</strain>
    </source>
</reference>
<organism evidence="1 2">
    <name type="scientific">Clostridium brassicae</name>
    <dbReference type="NCBI Taxonomy" id="2999072"/>
    <lineage>
        <taxon>Bacteria</taxon>
        <taxon>Bacillati</taxon>
        <taxon>Bacillota</taxon>
        <taxon>Clostridia</taxon>
        <taxon>Eubacteriales</taxon>
        <taxon>Clostridiaceae</taxon>
        <taxon>Clostridium</taxon>
    </lineage>
</organism>
<dbReference type="EMBL" id="JAPQFJ010000003">
    <property type="protein sequence ID" value="MCY6957828.1"/>
    <property type="molecule type" value="Genomic_DNA"/>
</dbReference>
<gene>
    <name evidence="1" type="ORF">OW729_04320</name>
</gene>
<sequence length="87" mass="10139">MKQEQLNKFIENRVLEVANYIIETKATTRNAAKVFGISKSTVHKYITHILPDVNYSIFKKTNEVLMYNKSQRSIRGGETTRLKYLKS</sequence>
<accession>A0ABT4D832</accession>